<gene>
    <name evidence="2" type="ORF">FEM03_03505</name>
</gene>
<evidence type="ECO:0000313" key="3">
    <source>
        <dbReference type="Proteomes" id="UP000306196"/>
    </source>
</evidence>
<dbReference type="EMBL" id="VAUV01000002">
    <property type="protein sequence ID" value="TLD72433.1"/>
    <property type="molecule type" value="Genomic_DNA"/>
</dbReference>
<evidence type="ECO:0000259" key="1">
    <source>
        <dbReference type="Pfam" id="PF13470"/>
    </source>
</evidence>
<dbReference type="AlphaFoldDB" id="A0A5R8KJD6"/>
<dbReference type="PANTHER" id="PTHR34610">
    <property type="entry name" value="SSL7007 PROTEIN"/>
    <property type="match status" value="1"/>
</dbReference>
<dbReference type="SUPFAM" id="SSF88723">
    <property type="entry name" value="PIN domain-like"/>
    <property type="match status" value="1"/>
</dbReference>
<keyword evidence="3" id="KW-1185">Reference proteome</keyword>
<dbReference type="PANTHER" id="PTHR34610:SF3">
    <property type="entry name" value="SSL7007 PROTEIN"/>
    <property type="match status" value="1"/>
</dbReference>
<dbReference type="InterPro" id="IPR002716">
    <property type="entry name" value="PIN_dom"/>
</dbReference>
<accession>A0A5R8KJD6</accession>
<name>A0A5R8KJD6_9BACT</name>
<protein>
    <submittedName>
        <fullName evidence="2">Putative toxin-antitoxin system toxin component, PIN family</fullName>
    </submittedName>
</protein>
<evidence type="ECO:0000313" key="2">
    <source>
        <dbReference type="EMBL" id="TLD72433.1"/>
    </source>
</evidence>
<sequence>MRLVVGTNVFVGALLSQRGNNREVLRACLIGKAIPLFGTALFNEYEDLLGRSDLFAKSILVEDERQAMLDSFIGVSEWVKIYCRWRPNLSDQADNHLMELAVAGGAEAIVTDNFRDFNSGELGFPSIRILNPKQFLEQISWPL</sequence>
<reference evidence="2 3" key="1">
    <citation type="submission" date="2019-05" db="EMBL/GenBank/DDBJ databases">
        <title>Verrucobacter flavum gen. nov., sp. nov. a new member of the family Verrucomicrobiaceae.</title>
        <authorList>
            <person name="Szuroczki S."/>
            <person name="Abbaszade G."/>
            <person name="Szabo A."/>
            <person name="Felfoldi T."/>
            <person name="Schumann P."/>
            <person name="Boka K."/>
            <person name="Keki Z."/>
            <person name="Toumi M."/>
            <person name="Toth E."/>
        </authorList>
    </citation>
    <scope>NUCLEOTIDE SEQUENCE [LARGE SCALE GENOMIC DNA]</scope>
    <source>
        <strain evidence="2 3">MG-N-17</strain>
    </source>
</reference>
<comment type="caution">
    <text evidence="2">The sequence shown here is derived from an EMBL/GenBank/DDBJ whole genome shotgun (WGS) entry which is preliminary data.</text>
</comment>
<dbReference type="InterPro" id="IPR002850">
    <property type="entry name" value="PIN_toxin-like"/>
</dbReference>
<dbReference type="Pfam" id="PF13470">
    <property type="entry name" value="PIN_3"/>
    <property type="match status" value="1"/>
</dbReference>
<dbReference type="RefSeq" id="WP_138084787.1">
    <property type="nucleotide sequence ID" value="NZ_VAUV01000002.1"/>
</dbReference>
<dbReference type="InterPro" id="IPR029060">
    <property type="entry name" value="PIN-like_dom_sf"/>
</dbReference>
<proteinExistence type="predicted"/>
<dbReference type="Proteomes" id="UP000306196">
    <property type="component" value="Unassembled WGS sequence"/>
</dbReference>
<dbReference type="OrthoDB" id="5243920at2"/>
<feature type="domain" description="PIN" evidence="1">
    <location>
        <begin position="2"/>
        <end position="114"/>
    </location>
</feature>
<organism evidence="2 3">
    <name type="scientific">Phragmitibacter flavus</name>
    <dbReference type="NCBI Taxonomy" id="2576071"/>
    <lineage>
        <taxon>Bacteria</taxon>
        <taxon>Pseudomonadati</taxon>
        <taxon>Verrucomicrobiota</taxon>
        <taxon>Verrucomicrobiia</taxon>
        <taxon>Verrucomicrobiales</taxon>
        <taxon>Verrucomicrobiaceae</taxon>
        <taxon>Phragmitibacter</taxon>
    </lineage>
</organism>
<dbReference type="NCBIfam" id="TIGR00305">
    <property type="entry name" value="putative toxin-antitoxin system toxin component, PIN family"/>
    <property type="match status" value="1"/>
</dbReference>